<dbReference type="Proteomes" id="UP000248484">
    <property type="component" value="Chromosome 4"/>
</dbReference>
<feature type="compositionally biased region" description="Pro residues" evidence="1">
    <location>
        <begin position="229"/>
        <end position="248"/>
    </location>
</feature>
<feature type="compositionally biased region" description="Basic and acidic residues" evidence="1">
    <location>
        <begin position="119"/>
        <end position="135"/>
    </location>
</feature>
<sequence length="399" mass="43025">MNGDGKAGRGVRGPPSSYWQQQLVPASSFFQYPPELISSSTRLTSKVQNQARGVSPQPTGNPDAEERLYARTRTPAPRGEAGYLHKAPLPHPPQCGHTPPAARGKPGEENPAFHAVRPRRADVERLGPPPREARGPHRSPGLRAEERAVRTKEGIPEIRPRGPPQAGLPTPAKTLEETGTMRSRLPRHPRPESDRGWRRHLPSHPREHTPPDPGAAVSLPQPRRANARPSPPLPRPSSPRPPRSPAPAPVRGSASRSRSETQVQGAAVPAPPHNMASLGFRNGAREIQQGPLNIHERPRGSRLGRRGGEGGKERVGEGAEARDGDVHCARRPVARGEGAPPRCCQEGQSRRPAPGRPAPPPSALREATEPPGNARMTTAPLRSRRSLSLRSPDPTCDPS</sequence>
<dbReference type="KEGG" id="pcad:129392007"/>
<feature type="compositionally biased region" description="Polar residues" evidence="1">
    <location>
        <begin position="43"/>
        <end position="60"/>
    </location>
</feature>
<name>A0A9W2WLD2_PHYMC</name>
<evidence type="ECO:0000313" key="3">
    <source>
        <dbReference type="RefSeq" id="XP_054939838.1"/>
    </source>
</evidence>
<feature type="compositionally biased region" description="Basic and acidic residues" evidence="1">
    <location>
        <begin position="306"/>
        <end position="328"/>
    </location>
</feature>
<gene>
    <name evidence="3" type="primary">LOC129392007</name>
</gene>
<reference evidence="3" key="1">
    <citation type="submission" date="2025-08" db="UniProtKB">
        <authorList>
            <consortium name="RefSeq"/>
        </authorList>
    </citation>
    <scope>IDENTIFICATION</scope>
    <source>
        <tissue evidence="3">Muscle</tissue>
    </source>
</reference>
<dbReference type="AlphaFoldDB" id="A0A9W2WLD2"/>
<feature type="compositionally biased region" description="Basic and acidic residues" evidence="1">
    <location>
        <begin position="143"/>
        <end position="160"/>
    </location>
</feature>
<dbReference type="GeneID" id="129392007"/>
<protein>
    <submittedName>
        <fullName evidence="3">Basic salivary proline-rich protein 2-like</fullName>
    </submittedName>
</protein>
<dbReference type="RefSeq" id="XP_054939838.1">
    <property type="nucleotide sequence ID" value="XM_055083863.1"/>
</dbReference>
<feature type="region of interest" description="Disordered" evidence="1">
    <location>
        <begin position="43"/>
        <end position="399"/>
    </location>
</feature>
<accession>A0A9W2WLD2</accession>
<evidence type="ECO:0000313" key="2">
    <source>
        <dbReference type="Proteomes" id="UP000248484"/>
    </source>
</evidence>
<organism evidence="2 3">
    <name type="scientific">Physeter macrocephalus</name>
    <name type="common">Sperm whale</name>
    <name type="synonym">Physeter catodon</name>
    <dbReference type="NCBI Taxonomy" id="9755"/>
    <lineage>
        <taxon>Eukaryota</taxon>
        <taxon>Metazoa</taxon>
        <taxon>Chordata</taxon>
        <taxon>Craniata</taxon>
        <taxon>Vertebrata</taxon>
        <taxon>Euteleostomi</taxon>
        <taxon>Mammalia</taxon>
        <taxon>Eutheria</taxon>
        <taxon>Laurasiatheria</taxon>
        <taxon>Artiodactyla</taxon>
        <taxon>Whippomorpha</taxon>
        <taxon>Cetacea</taxon>
        <taxon>Odontoceti</taxon>
        <taxon>Physeteridae</taxon>
        <taxon>Physeter</taxon>
    </lineage>
</organism>
<proteinExistence type="predicted"/>
<dbReference type="OrthoDB" id="10676108at2759"/>
<evidence type="ECO:0000256" key="1">
    <source>
        <dbReference type="SAM" id="MobiDB-lite"/>
    </source>
</evidence>
<keyword evidence="2" id="KW-1185">Reference proteome</keyword>